<evidence type="ECO:0000313" key="2">
    <source>
        <dbReference type="EMBL" id="MBK1878695.1"/>
    </source>
</evidence>
<dbReference type="InterPro" id="IPR051045">
    <property type="entry name" value="TonB-dependent_transducer"/>
</dbReference>
<gene>
    <name evidence="2" type="ORF">JIN87_17575</name>
</gene>
<evidence type="ECO:0000313" key="3">
    <source>
        <dbReference type="Proteomes" id="UP000617628"/>
    </source>
</evidence>
<dbReference type="InterPro" id="IPR037682">
    <property type="entry name" value="TonB_C"/>
</dbReference>
<proteinExistence type="predicted"/>
<dbReference type="EMBL" id="JAENIL010000034">
    <property type="protein sequence ID" value="MBK1878695.1"/>
    <property type="molecule type" value="Genomic_DNA"/>
</dbReference>
<dbReference type="Proteomes" id="UP000617628">
    <property type="component" value="Unassembled WGS sequence"/>
</dbReference>
<dbReference type="PROSITE" id="PS52015">
    <property type="entry name" value="TONB_CTD"/>
    <property type="match status" value="1"/>
</dbReference>
<dbReference type="SUPFAM" id="SSF74653">
    <property type="entry name" value="TolA/TonB C-terminal domain"/>
    <property type="match status" value="2"/>
</dbReference>
<dbReference type="PANTHER" id="PTHR33446">
    <property type="entry name" value="PROTEIN TONB-RELATED"/>
    <property type="match status" value="1"/>
</dbReference>
<sequence length="279" mass="31571">MKKQATALFVACTIGGLSLSASNDKPTEFATITFTNESSTLNKVVQNQPTYYEAGDNRYEIGILTDPHPKFPRSLRKKVEHGSVLLSLSINEEGKLEDWLPLYATDRAFIKEINKVVGQWAFYPPTDRGVPVPVIIDLEINFQLEETDERNNDPIYQTALSSFYAQNHAAQSYKRLPYRVYDLKELDQPVKVVHAVKPSIPKSLLKSKSGGQAAFEFYIDTNGHVRLLSLLKREGNIQDEALELMYQAIEHWVFEPPVKDGKQVTVKATQQIKFPAIRS</sequence>
<accession>A0A934RVW3</accession>
<keyword evidence="3" id="KW-1185">Reference proteome</keyword>
<dbReference type="Gene3D" id="3.30.1150.10">
    <property type="match status" value="2"/>
</dbReference>
<dbReference type="RefSeq" id="WP_200356907.1">
    <property type="nucleotide sequence ID" value="NZ_JAENIL010000034.1"/>
</dbReference>
<reference evidence="2" key="1">
    <citation type="submission" date="2021-01" db="EMBL/GenBank/DDBJ databases">
        <title>Modified the classification status of verrucomicrobia.</title>
        <authorList>
            <person name="Feng X."/>
        </authorList>
    </citation>
    <scope>NUCLEOTIDE SEQUENCE</scope>
    <source>
        <strain evidence="2">KCTC 13126</strain>
    </source>
</reference>
<dbReference type="AlphaFoldDB" id="A0A934RVW3"/>
<evidence type="ECO:0000259" key="1">
    <source>
        <dbReference type="PROSITE" id="PS52015"/>
    </source>
</evidence>
<protein>
    <submittedName>
        <fullName evidence="2">Energy transducer TonB</fullName>
    </submittedName>
</protein>
<organism evidence="2 3">
    <name type="scientific">Pelagicoccus mobilis</name>
    <dbReference type="NCBI Taxonomy" id="415221"/>
    <lineage>
        <taxon>Bacteria</taxon>
        <taxon>Pseudomonadati</taxon>
        <taxon>Verrucomicrobiota</taxon>
        <taxon>Opitutia</taxon>
        <taxon>Puniceicoccales</taxon>
        <taxon>Pelagicoccaceae</taxon>
        <taxon>Pelagicoccus</taxon>
    </lineage>
</organism>
<dbReference type="Pfam" id="PF03544">
    <property type="entry name" value="TonB_C"/>
    <property type="match status" value="2"/>
</dbReference>
<name>A0A934RVW3_9BACT</name>
<comment type="caution">
    <text evidence="2">The sequence shown here is derived from an EMBL/GenBank/DDBJ whole genome shotgun (WGS) entry which is preliminary data.</text>
</comment>
<dbReference type="GO" id="GO:0055085">
    <property type="term" value="P:transmembrane transport"/>
    <property type="evidence" value="ECO:0007669"/>
    <property type="project" value="InterPro"/>
</dbReference>
<feature type="domain" description="TonB C-terminal" evidence="1">
    <location>
        <begin position="56"/>
        <end position="151"/>
    </location>
</feature>